<feature type="repeat" description="WD" evidence="3">
    <location>
        <begin position="229"/>
        <end position="270"/>
    </location>
</feature>
<dbReference type="PROSITE" id="PS50294">
    <property type="entry name" value="WD_REPEATS_REGION"/>
    <property type="match status" value="2"/>
</dbReference>
<dbReference type="EMBL" id="AZHE01000001">
    <property type="protein sequence ID" value="KHO01851.1"/>
    <property type="molecule type" value="Genomic_DNA"/>
</dbReference>
<keyword evidence="6" id="KW-1185">Reference proteome</keyword>
<dbReference type="InterPro" id="IPR055442">
    <property type="entry name" value="Beta-prop_EML-like_2nd"/>
</dbReference>
<dbReference type="Pfam" id="PF23414">
    <property type="entry name" value="Beta-prop_EML_2"/>
    <property type="match status" value="1"/>
</dbReference>
<evidence type="ECO:0000256" key="3">
    <source>
        <dbReference type="PROSITE-ProRule" id="PRU00221"/>
    </source>
</evidence>
<dbReference type="InterPro" id="IPR019775">
    <property type="entry name" value="WD40_repeat_CS"/>
</dbReference>
<dbReference type="PANTHER" id="PTHR44090">
    <property type="entry name" value="WD REPEAT-CONTAINING PROTEIN 61"/>
    <property type="match status" value="1"/>
</dbReference>
<accession>A0A0B2X969</accession>
<comment type="caution">
    <text evidence="5">The sequence shown here is derived from an EMBL/GenBank/DDBJ whole genome shotgun (WGS) entry which is preliminary data.</text>
</comment>
<protein>
    <submittedName>
        <fullName evidence="5">WD40 repeat-like-containing domain protein</fullName>
    </submittedName>
</protein>
<dbReference type="Gene3D" id="2.130.10.10">
    <property type="entry name" value="YVTN repeat-like/Quinoprotein amine dehydrogenase"/>
    <property type="match status" value="1"/>
</dbReference>
<evidence type="ECO:0000313" key="6">
    <source>
        <dbReference type="Proteomes" id="UP000030816"/>
    </source>
</evidence>
<keyword evidence="2" id="KW-0677">Repeat</keyword>
<feature type="repeat" description="WD" evidence="3">
    <location>
        <begin position="104"/>
        <end position="138"/>
    </location>
</feature>
<proteinExistence type="predicted"/>
<dbReference type="GeneID" id="63735307"/>
<dbReference type="RefSeq" id="XP_040682916.1">
    <property type="nucleotide sequence ID" value="XM_040819651.1"/>
</dbReference>
<reference evidence="5 6" key="1">
    <citation type="journal article" date="2014" name="Proc. Natl. Acad. Sci. U.S.A.">
        <title>Trajectory and genomic determinants of fungal-pathogen speciation and host adaptation.</title>
        <authorList>
            <person name="Hu X."/>
            <person name="Xiao G."/>
            <person name="Zheng P."/>
            <person name="Shang Y."/>
            <person name="Su Y."/>
            <person name="Zhang X."/>
            <person name="Liu X."/>
            <person name="Zhan S."/>
            <person name="St Leger R.J."/>
            <person name="Wang C."/>
        </authorList>
    </citation>
    <scope>NUCLEOTIDE SEQUENCE [LARGE SCALE GENOMIC DNA]</scope>
    <source>
        <strain evidence="5 6">ARSEF 1941</strain>
    </source>
</reference>
<sequence length="311" mass="32986">MVDSRQYLTAHTVDDATTPKAVLSAGGSSTLHVHDTTDPSFPLKQSISNAHKLGCHHICTSRNGKVAASAGFGGELKLWTVNQDTGEWSNSGEITGPAVKPGEVWALALSEDGSYLASTTNDGRINVWDLTDESKPKIQEYETGSAGSGSFGMSVDLSRDAKYTASGHQNGAVYIFNNDTGRMLHALSGLAKPVRAVAFSPASSRLAAAGDAGVIALYDMKHGEHVGNLTGHSSWITTIDWSDTGEFLLSGSMDGKVKVWSIERSACVATHSETDKALWTARWLPKSGKSELFCTAGANRSLSFYREATGA</sequence>
<dbReference type="AlphaFoldDB" id="A0A0B2X969"/>
<dbReference type="GO" id="GO:0005634">
    <property type="term" value="C:nucleus"/>
    <property type="evidence" value="ECO:0007669"/>
    <property type="project" value="TreeGrafter"/>
</dbReference>
<dbReference type="InterPro" id="IPR001680">
    <property type="entry name" value="WD40_rpt"/>
</dbReference>
<organism evidence="5 6">
    <name type="scientific">Metarhizium album (strain ARSEF 1941)</name>
    <dbReference type="NCBI Taxonomy" id="1081103"/>
    <lineage>
        <taxon>Eukaryota</taxon>
        <taxon>Fungi</taxon>
        <taxon>Dikarya</taxon>
        <taxon>Ascomycota</taxon>
        <taxon>Pezizomycotina</taxon>
        <taxon>Sordariomycetes</taxon>
        <taxon>Hypocreomycetidae</taxon>
        <taxon>Hypocreales</taxon>
        <taxon>Clavicipitaceae</taxon>
        <taxon>Metarhizium</taxon>
    </lineage>
</organism>
<feature type="repeat" description="WD" evidence="3">
    <location>
        <begin position="187"/>
        <end position="228"/>
    </location>
</feature>
<dbReference type="InterPro" id="IPR015943">
    <property type="entry name" value="WD40/YVTN_repeat-like_dom_sf"/>
</dbReference>
<dbReference type="PROSITE" id="PS00678">
    <property type="entry name" value="WD_REPEATS_1"/>
    <property type="match status" value="1"/>
</dbReference>
<dbReference type="Proteomes" id="UP000030816">
    <property type="component" value="Unassembled WGS sequence"/>
</dbReference>
<dbReference type="SUPFAM" id="SSF50978">
    <property type="entry name" value="WD40 repeat-like"/>
    <property type="match status" value="1"/>
</dbReference>
<dbReference type="SMART" id="SM00320">
    <property type="entry name" value="WD40"/>
    <property type="match status" value="6"/>
</dbReference>
<dbReference type="InterPro" id="IPR051510">
    <property type="entry name" value="SKI8"/>
</dbReference>
<evidence type="ECO:0000256" key="1">
    <source>
        <dbReference type="ARBA" id="ARBA00022574"/>
    </source>
</evidence>
<keyword evidence="1 3" id="KW-0853">WD repeat</keyword>
<dbReference type="PROSITE" id="PS50082">
    <property type="entry name" value="WD_REPEATS_2"/>
    <property type="match status" value="3"/>
</dbReference>
<gene>
    <name evidence="5" type="ORF">MAM_00852</name>
</gene>
<evidence type="ECO:0000256" key="2">
    <source>
        <dbReference type="ARBA" id="ARBA00022737"/>
    </source>
</evidence>
<evidence type="ECO:0000259" key="4">
    <source>
        <dbReference type="Pfam" id="PF23414"/>
    </source>
</evidence>
<dbReference type="HOGENOM" id="CLU_000288_57_11_1"/>
<dbReference type="InterPro" id="IPR036322">
    <property type="entry name" value="WD40_repeat_dom_sf"/>
</dbReference>
<feature type="domain" description="EML-like second beta-propeller" evidence="4">
    <location>
        <begin position="104"/>
        <end position="281"/>
    </location>
</feature>
<evidence type="ECO:0000313" key="5">
    <source>
        <dbReference type="EMBL" id="KHO01851.1"/>
    </source>
</evidence>
<dbReference type="PANTHER" id="PTHR44090:SF1">
    <property type="entry name" value="SUPERKILLER COMPLEX PROTEIN 8"/>
    <property type="match status" value="1"/>
</dbReference>
<dbReference type="GO" id="GO:0032991">
    <property type="term" value="C:protein-containing complex"/>
    <property type="evidence" value="ECO:0007669"/>
    <property type="project" value="UniProtKB-ARBA"/>
</dbReference>
<dbReference type="STRING" id="1081103.A0A0B2X969"/>
<name>A0A0B2X969_METAS</name>
<dbReference type="OrthoDB" id="10251741at2759"/>